<protein>
    <submittedName>
        <fullName evidence="1">Uncharacterized protein</fullName>
    </submittedName>
</protein>
<evidence type="ECO:0000313" key="1">
    <source>
        <dbReference type="EMBL" id="KAI4378627.1"/>
    </source>
</evidence>
<organism evidence="1 2">
    <name type="scientific">Melastoma candidum</name>
    <dbReference type="NCBI Taxonomy" id="119954"/>
    <lineage>
        <taxon>Eukaryota</taxon>
        <taxon>Viridiplantae</taxon>
        <taxon>Streptophyta</taxon>
        <taxon>Embryophyta</taxon>
        <taxon>Tracheophyta</taxon>
        <taxon>Spermatophyta</taxon>
        <taxon>Magnoliopsida</taxon>
        <taxon>eudicotyledons</taxon>
        <taxon>Gunneridae</taxon>
        <taxon>Pentapetalae</taxon>
        <taxon>rosids</taxon>
        <taxon>malvids</taxon>
        <taxon>Myrtales</taxon>
        <taxon>Melastomataceae</taxon>
        <taxon>Melastomatoideae</taxon>
        <taxon>Melastomateae</taxon>
        <taxon>Melastoma</taxon>
    </lineage>
</organism>
<comment type="caution">
    <text evidence="1">The sequence shown here is derived from an EMBL/GenBank/DDBJ whole genome shotgun (WGS) entry which is preliminary data.</text>
</comment>
<reference evidence="2" key="1">
    <citation type="journal article" date="2023" name="Front. Plant Sci.">
        <title>Chromosomal-level genome assembly of Melastoma candidum provides insights into trichome evolution.</title>
        <authorList>
            <person name="Zhong Y."/>
            <person name="Wu W."/>
            <person name="Sun C."/>
            <person name="Zou P."/>
            <person name="Liu Y."/>
            <person name="Dai S."/>
            <person name="Zhou R."/>
        </authorList>
    </citation>
    <scope>NUCLEOTIDE SEQUENCE [LARGE SCALE GENOMIC DNA]</scope>
</reference>
<dbReference type="Proteomes" id="UP001057402">
    <property type="component" value="Chromosome 4"/>
</dbReference>
<proteinExistence type="predicted"/>
<evidence type="ECO:0000313" key="2">
    <source>
        <dbReference type="Proteomes" id="UP001057402"/>
    </source>
</evidence>
<accession>A0ACB9RHU1</accession>
<gene>
    <name evidence="1" type="ORF">MLD38_016081</name>
</gene>
<sequence length="98" mass="10794">MGSAEFLTVVAVSGGIAYIAVQAHKRLLSDFMDKIQSQFEGRQQRRSEGGKKVVKKVHFSGDVVEPSSDNKDYRRRKRGDAWKSSEHGLAAGGAVKCR</sequence>
<name>A0ACB9RHU1_9MYRT</name>
<dbReference type="EMBL" id="CM042883">
    <property type="protein sequence ID" value="KAI4378627.1"/>
    <property type="molecule type" value="Genomic_DNA"/>
</dbReference>
<keyword evidence="2" id="KW-1185">Reference proteome</keyword>